<evidence type="ECO:0000313" key="3">
    <source>
        <dbReference type="EMBL" id="CAE0407013.1"/>
    </source>
</evidence>
<gene>
    <name evidence="3" type="ORF">ACOF00016_LOCUS4840</name>
</gene>
<protein>
    <recommendedName>
        <fullName evidence="4">BZIP domain-containing protein</fullName>
    </recommendedName>
</protein>
<dbReference type="Gene3D" id="3.40.525.10">
    <property type="entry name" value="CRAL-TRIO lipid binding domain"/>
    <property type="match status" value="1"/>
</dbReference>
<keyword evidence="1" id="KW-0175">Coiled coil</keyword>
<proteinExistence type="predicted"/>
<feature type="compositionally biased region" description="Low complexity" evidence="2">
    <location>
        <begin position="1"/>
        <end position="21"/>
    </location>
</feature>
<dbReference type="EMBL" id="HBIM01005692">
    <property type="protein sequence ID" value="CAE0407013.1"/>
    <property type="molecule type" value="Transcribed_RNA"/>
</dbReference>
<evidence type="ECO:0000256" key="1">
    <source>
        <dbReference type="SAM" id="Coils"/>
    </source>
</evidence>
<dbReference type="SUPFAM" id="SSF52087">
    <property type="entry name" value="CRAL/TRIO domain"/>
    <property type="match status" value="1"/>
</dbReference>
<dbReference type="InterPro" id="IPR036865">
    <property type="entry name" value="CRAL-TRIO_dom_sf"/>
</dbReference>
<name>A0A7S3P6I7_9STRA</name>
<evidence type="ECO:0000256" key="2">
    <source>
        <dbReference type="SAM" id="MobiDB-lite"/>
    </source>
</evidence>
<feature type="region of interest" description="Disordered" evidence="2">
    <location>
        <begin position="1"/>
        <end position="56"/>
    </location>
</feature>
<feature type="region of interest" description="Disordered" evidence="2">
    <location>
        <begin position="68"/>
        <end position="92"/>
    </location>
</feature>
<dbReference type="AlphaFoldDB" id="A0A7S3P6I7"/>
<organism evidence="3">
    <name type="scientific">Amphora coffeiformis</name>
    <dbReference type="NCBI Taxonomy" id="265554"/>
    <lineage>
        <taxon>Eukaryota</taxon>
        <taxon>Sar</taxon>
        <taxon>Stramenopiles</taxon>
        <taxon>Ochrophyta</taxon>
        <taxon>Bacillariophyta</taxon>
        <taxon>Bacillariophyceae</taxon>
        <taxon>Bacillariophycidae</taxon>
        <taxon>Thalassiophysales</taxon>
        <taxon>Catenulaceae</taxon>
        <taxon>Amphora</taxon>
    </lineage>
</organism>
<evidence type="ECO:0008006" key="4">
    <source>
        <dbReference type="Google" id="ProtNLM"/>
    </source>
</evidence>
<feature type="compositionally biased region" description="Low complexity" evidence="2">
    <location>
        <begin position="80"/>
        <end position="92"/>
    </location>
</feature>
<sequence length="526" mass="58485">MMNSSSSRTTTHTTSTGTSSTHYHHHPRAPSSEAVVQGGEAIPNNNNNNTQEDDDDETTKTVMMMIRPEPAGSSSGGGNPSSTTTTTTTTMTPVTLDVGRTTLFLTTSLTHLKEALDVIPLDAKKDYVEAVRCAPQLVQTESQPLKFLRCEDFNPWQAARKLVLYWEYRRWLFKDRWLLPLIDDMDKARTQDSALTEKDIHLLNAGWLAFVYAQCPEKYGRFVIVDHGRYMGHTLDTFLRVVFYLLSTASDEVAQTVGITSIRLISSTQHGGEPPFSMALFQTAKTCYKMVKDALPVRLKGAYFIKKGGNGSKGSMVNFFLNRIGGSVASLMSVDTPVTFTVPSREAAADTLGPLGFPRDVFPESHGGTWTYDRLFEWKQRVKEQQSYTTQIPTPWLSAPQPGNATSTTVVARMNDTNNNNTTISGMIMPPNGDAGNTNDRTKEVTALHARRAYRKRKQKLNETEEQAKKLRAENERLRAEHELFNSLLQQAADVVALVGTMDDDNNNGFDVVAPSESMAQDWSSF</sequence>
<accession>A0A7S3P6I7</accession>
<feature type="coiled-coil region" evidence="1">
    <location>
        <begin position="451"/>
        <end position="488"/>
    </location>
</feature>
<reference evidence="3" key="1">
    <citation type="submission" date="2021-01" db="EMBL/GenBank/DDBJ databases">
        <authorList>
            <person name="Corre E."/>
            <person name="Pelletier E."/>
            <person name="Niang G."/>
            <person name="Scheremetjew M."/>
            <person name="Finn R."/>
            <person name="Kale V."/>
            <person name="Holt S."/>
            <person name="Cochrane G."/>
            <person name="Meng A."/>
            <person name="Brown T."/>
            <person name="Cohen L."/>
        </authorList>
    </citation>
    <scope>NUCLEOTIDE SEQUENCE</scope>
    <source>
        <strain evidence="3">CCMP127</strain>
    </source>
</reference>